<sequence>MDYRRQQIEELNLGERWLGAEHAQSAYDFALKYSATDRYGLNTDTVSSIDRLEIESASVAKNWLSDRLDSVGSVQVVLNENEVFVVQSDRFLESWQDIFMPARDDAMIIHNNSKIIVFYCHEDELEIGVRNT</sequence>
<dbReference type="EMBL" id="JBGMEL010000034">
    <property type="protein sequence ID" value="MFA0792624.1"/>
    <property type="molecule type" value="Genomic_DNA"/>
</dbReference>
<proteinExistence type="predicted"/>
<evidence type="ECO:0000313" key="2">
    <source>
        <dbReference type="Proteomes" id="UP001569414"/>
    </source>
</evidence>
<organism evidence="1 2">
    <name type="scientific">Microbulbifer echini</name>
    <dbReference type="NCBI Taxonomy" id="1529067"/>
    <lineage>
        <taxon>Bacteria</taxon>
        <taxon>Pseudomonadati</taxon>
        <taxon>Pseudomonadota</taxon>
        <taxon>Gammaproteobacteria</taxon>
        <taxon>Cellvibrionales</taxon>
        <taxon>Microbulbiferaceae</taxon>
        <taxon>Microbulbifer</taxon>
    </lineage>
</organism>
<evidence type="ECO:0000313" key="1">
    <source>
        <dbReference type="EMBL" id="MFA0792624.1"/>
    </source>
</evidence>
<protein>
    <submittedName>
        <fullName evidence="1">Uncharacterized protein</fullName>
    </submittedName>
</protein>
<dbReference type="RefSeq" id="WP_371844994.1">
    <property type="nucleotide sequence ID" value="NZ_JBGMEL010000034.1"/>
</dbReference>
<reference evidence="1 2" key="1">
    <citation type="submission" date="2024-08" db="EMBL/GenBank/DDBJ databases">
        <authorList>
            <person name="Ishaq N."/>
        </authorList>
    </citation>
    <scope>NUCLEOTIDE SEQUENCE [LARGE SCALE GENOMIC DNA]</scope>
    <source>
        <strain evidence="1 2">JCM 30400</strain>
    </source>
</reference>
<keyword evidence="2" id="KW-1185">Reference proteome</keyword>
<name>A0ABV4NSV3_9GAMM</name>
<dbReference type="Proteomes" id="UP001569414">
    <property type="component" value="Unassembled WGS sequence"/>
</dbReference>
<comment type="caution">
    <text evidence="1">The sequence shown here is derived from an EMBL/GenBank/DDBJ whole genome shotgun (WGS) entry which is preliminary data.</text>
</comment>
<gene>
    <name evidence="1" type="ORF">ACCI51_18980</name>
</gene>
<accession>A0ABV4NSV3</accession>